<accession>A0A934UTT3</accession>
<evidence type="ECO:0000313" key="2">
    <source>
        <dbReference type="EMBL" id="MBK0418759.1"/>
    </source>
</evidence>
<keyword evidence="3" id="KW-1185">Reference proteome</keyword>
<evidence type="ECO:0000313" key="3">
    <source>
        <dbReference type="Proteomes" id="UP000608530"/>
    </source>
</evidence>
<gene>
    <name evidence="2" type="ORF">JD276_06900</name>
</gene>
<dbReference type="RefSeq" id="WP_017883869.1">
    <property type="nucleotide sequence ID" value="NZ_JAEHOH010000009.1"/>
</dbReference>
<evidence type="ECO:0000256" key="1">
    <source>
        <dbReference type="SAM" id="MobiDB-lite"/>
    </source>
</evidence>
<dbReference type="Proteomes" id="UP000608530">
    <property type="component" value="Unassembled WGS sequence"/>
</dbReference>
<protein>
    <submittedName>
        <fullName evidence="2">Uncharacterized protein</fullName>
    </submittedName>
</protein>
<reference evidence="2" key="1">
    <citation type="submission" date="2020-12" db="EMBL/GenBank/DDBJ databases">
        <title>Leucobacter sp. CAS1, isolated from Chromium sludge.</title>
        <authorList>
            <person name="Xu Z."/>
        </authorList>
    </citation>
    <scope>NUCLEOTIDE SEQUENCE</scope>
    <source>
        <strain evidence="2">CSA1</strain>
    </source>
</reference>
<comment type="caution">
    <text evidence="2">The sequence shown here is derived from an EMBL/GenBank/DDBJ whole genome shotgun (WGS) entry which is preliminary data.</text>
</comment>
<dbReference type="AlphaFoldDB" id="A0A934UTT3"/>
<proteinExistence type="predicted"/>
<dbReference type="EMBL" id="JAEHOH010000009">
    <property type="protein sequence ID" value="MBK0418759.1"/>
    <property type="molecule type" value="Genomic_DNA"/>
</dbReference>
<sequence length="147" mass="17166">MSTGAPRYQPAQFEASGWESGTPERKARFVNSLLRFIAADFPRERFTRSLYGGFSTHGCFGFIAHYNLDGFYEAQLSTPDRRARFLHDLRQECERDARHDRPDLWSDVKRVLAERLQPQELQPPARRLPAPTRRHSSPSRRDCRTLF</sequence>
<organism evidence="2 3">
    <name type="scientific">Leucobacter chromiisoli</name>
    <dbReference type="NCBI Taxonomy" id="2796471"/>
    <lineage>
        <taxon>Bacteria</taxon>
        <taxon>Bacillati</taxon>
        <taxon>Actinomycetota</taxon>
        <taxon>Actinomycetes</taxon>
        <taxon>Micrococcales</taxon>
        <taxon>Microbacteriaceae</taxon>
        <taxon>Leucobacter</taxon>
    </lineage>
</organism>
<feature type="region of interest" description="Disordered" evidence="1">
    <location>
        <begin position="116"/>
        <end position="147"/>
    </location>
</feature>
<name>A0A934UTT3_9MICO</name>